<dbReference type="InterPro" id="IPR027417">
    <property type="entry name" value="P-loop_NTPase"/>
</dbReference>
<protein>
    <submittedName>
        <fullName evidence="1">Putative terminase</fullName>
    </submittedName>
</protein>
<gene>
    <name evidence="2" type="ORF">MM415A02074_0004</name>
    <name evidence="1" type="ORF">MM415B00475_0016</name>
</gene>
<reference evidence="1" key="1">
    <citation type="submission" date="2020-03" db="EMBL/GenBank/DDBJ databases">
        <title>The deep terrestrial virosphere.</title>
        <authorList>
            <person name="Holmfeldt K."/>
            <person name="Nilsson E."/>
            <person name="Simone D."/>
            <person name="Lopez-Fernandez M."/>
            <person name="Wu X."/>
            <person name="de Brujin I."/>
            <person name="Lundin D."/>
            <person name="Andersson A."/>
            <person name="Bertilsson S."/>
            <person name="Dopson M."/>
        </authorList>
    </citation>
    <scope>NUCLEOTIDE SEQUENCE</scope>
    <source>
        <strain evidence="2">MM415A02074</strain>
        <strain evidence="1">MM415B00475</strain>
    </source>
</reference>
<evidence type="ECO:0000313" key="1">
    <source>
        <dbReference type="EMBL" id="QJA64682.1"/>
    </source>
</evidence>
<dbReference type="EMBL" id="MT142083">
    <property type="protein sequence ID" value="QJA74226.1"/>
    <property type="molecule type" value="Genomic_DNA"/>
</dbReference>
<evidence type="ECO:0000313" key="2">
    <source>
        <dbReference type="EMBL" id="QJA74226.1"/>
    </source>
</evidence>
<proteinExistence type="predicted"/>
<organism evidence="1">
    <name type="scientific">viral metagenome</name>
    <dbReference type="NCBI Taxonomy" id="1070528"/>
    <lineage>
        <taxon>unclassified sequences</taxon>
        <taxon>metagenomes</taxon>
        <taxon>organismal metagenomes</taxon>
    </lineage>
</organism>
<dbReference type="AlphaFoldDB" id="A0A6M3J734"/>
<dbReference type="Gene3D" id="3.40.50.300">
    <property type="entry name" value="P-loop containing nucleotide triphosphate hydrolases"/>
    <property type="match status" value="1"/>
</dbReference>
<name>A0A6M3J734_9ZZZZ</name>
<dbReference type="EMBL" id="MT141524">
    <property type="protein sequence ID" value="QJA64682.1"/>
    <property type="molecule type" value="Genomic_DNA"/>
</dbReference>
<accession>A0A6M3J734</accession>
<sequence>MSSVKDDIEGIENWAGIFSYKPTIVLKWLLASPCKITCLFTGNQFGKNETAAVDQTFSILGTHPNVNKRIKPEDEVRTLRFASQTLPGEKEEEEVKNTQYPAFKRRFPKHMIEKEITSRKPTLTTKTPDGGNAQIEFVSFSQDVQSGAGVQRKRIWIDEECSRDFYEEQIPRLLAADGDIVFTFTPVPGAIGWEFDELYERAKIIYRTPAVRARVKERYGEDYPECQITDSKDDICVIMAATDDNPIYEEIAKKRSEQTGISITAKQYIDSMFDMYDDEDVIDARRYGLFRQLSGKIYKSFCATQIIKPETYFPNGIPSEWKHYRGIDYHQSNPWACVWLSLSPQDEIFVWEDYAPSPQRMITYDIAENIASRSHDYRYVFNMIDPNASNRQPNTNLTTIDDLNRYFVEFRGREICTGGHWQAWDTHGGRGREELTKRLINSVKVGKPFNNKVVMEGRAVFLPTIWITQNCKNTIESMKNWRLEQWSSRESLAKNDPREKSQMRWSHFPLTLECMLKSPLLSLAKWGNLDGTPLRPKQYASNRG</sequence>
<dbReference type="Gene3D" id="3.30.420.280">
    <property type="match status" value="1"/>
</dbReference>